<dbReference type="PANTHER" id="PTHR31566">
    <property type="entry name" value="CYTOCHROME C BIOGENESIS PROTEIN CCS1, CHLOROPLASTIC"/>
    <property type="match status" value="1"/>
</dbReference>
<feature type="domain" description="ResB-like" evidence="7">
    <location>
        <begin position="27"/>
        <end position="703"/>
    </location>
</feature>
<evidence type="ECO:0000256" key="2">
    <source>
        <dbReference type="ARBA" id="ARBA00022692"/>
    </source>
</evidence>
<evidence type="ECO:0000256" key="6">
    <source>
        <dbReference type="SAM" id="Phobius"/>
    </source>
</evidence>
<comment type="subcellular location">
    <subcellularLocation>
        <location evidence="1">Membrane</location>
        <topology evidence="1">Multi-pass membrane protein</topology>
    </subcellularLocation>
</comment>
<dbReference type="RefSeq" id="WP_058644190.1">
    <property type="nucleotide sequence ID" value="NZ_LDSL01000173.1"/>
</dbReference>
<evidence type="ECO:0000256" key="5">
    <source>
        <dbReference type="ARBA" id="ARBA00023136"/>
    </source>
</evidence>
<feature type="transmembrane region" description="Helical" evidence="6">
    <location>
        <begin position="27"/>
        <end position="47"/>
    </location>
</feature>
<proteinExistence type="predicted"/>
<evidence type="ECO:0000313" key="9">
    <source>
        <dbReference type="Proteomes" id="UP000072741"/>
    </source>
</evidence>
<keyword evidence="5 6" id="KW-0472">Membrane</keyword>
<dbReference type="OrthoDB" id="9770923at2"/>
<dbReference type="PATRIC" id="fig|433924.3.peg.1648"/>
<feature type="transmembrane region" description="Helical" evidence="6">
    <location>
        <begin position="648"/>
        <end position="666"/>
    </location>
</feature>
<feature type="transmembrane region" description="Helical" evidence="6">
    <location>
        <begin position="79"/>
        <end position="98"/>
    </location>
</feature>
<evidence type="ECO:0000313" key="8">
    <source>
        <dbReference type="EMBL" id="KTT14694.1"/>
    </source>
</evidence>
<dbReference type="Proteomes" id="UP000072741">
    <property type="component" value="Unassembled WGS sequence"/>
</dbReference>
<dbReference type="PANTHER" id="PTHR31566:SF0">
    <property type="entry name" value="CYTOCHROME C BIOGENESIS PROTEIN CCS1, CHLOROPLASTIC"/>
    <property type="match status" value="1"/>
</dbReference>
<feature type="transmembrane region" description="Helical" evidence="6">
    <location>
        <begin position="179"/>
        <end position="197"/>
    </location>
</feature>
<dbReference type="InterPro" id="IPR007816">
    <property type="entry name" value="ResB-like_domain"/>
</dbReference>
<dbReference type="GO" id="GO:0017004">
    <property type="term" value="P:cytochrome complex assembly"/>
    <property type="evidence" value="ECO:0007669"/>
    <property type="project" value="UniProtKB-KW"/>
</dbReference>
<sequence length="727" mass="78598">MSVSTHGLRLRTGSQALRAAVELLSSMRFAIALLTVICIASVIGTVLKQQEPINNYINQFGPFWAQVFRSARLDTIYSAWWFLLILAFLVVSTSLCIARNTPRIVADLRSYREDLRVQGLKAFGLRAETVLAETPDAAANRIGQQLVGGGWKVKLQKREVAGAATGWMVAARAGGANKLGYIAAHGAIVLICLGGLLDGDLIVRAQTWLGGKSVYTGGGMIADVPAQHRLAPTNPTFRGNILVPEGGQSSVAILNQADGVLLQELPFAIELKKFIVDYYATGMPKLFASEVVLHDRASGETKTARIEVNHPASWKGVAIYQSSFDDGGSRVKLRAVPMGAAAKPFEVEGTIGTSTELTNGQDKLTLEYTALRVINVENFAGANGGSGADVRKVDLVGSLESRLGAAHKVDQPKELRNIGPSIGYKLRDAAGQAREYQNYMVPTVMEEGAPPVFLLGVREQSGEPFKYLRVPADDQMGMDGFVRLRQALQDPALRAQAVTRYVDQAIGPGRPEQAQQLRESALRAVGLFAGAEQLQAGKARADGRNASGWQAIAEFIDQQVPEAERERAGQILVRVVNDVLFELLNLSRTQAGEAPLPRDAKSQAWLTQAVLSLSDAAFYPAPVALMLTDFTQVQASVFQVARAPGKNVVYLGCLLLIVGIFAMLYVRERRLWVWLAPRADGAGADAVMALSVNRRGLDTDKEFHRLRERLLGLPPADAPSSAETPSR</sequence>
<evidence type="ECO:0000256" key="3">
    <source>
        <dbReference type="ARBA" id="ARBA00022748"/>
    </source>
</evidence>
<organism evidence="8 9">
    <name type="scientific">Pseudacidovorax intermedius</name>
    <dbReference type="NCBI Taxonomy" id="433924"/>
    <lineage>
        <taxon>Bacteria</taxon>
        <taxon>Pseudomonadati</taxon>
        <taxon>Pseudomonadota</taxon>
        <taxon>Betaproteobacteria</taxon>
        <taxon>Burkholderiales</taxon>
        <taxon>Comamonadaceae</taxon>
        <taxon>Pseudacidovorax</taxon>
    </lineage>
</organism>
<evidence type="ECO:0000259" key="7">
    <source>
        <dbReference type="Pfam" id="PF05140"/>
    </source>
</evidence>
<protein>
    <submittedName>
        <fullName evidence="8">Cytochrome C biogenesis protein ResB</fullName>
    </submittedName>
</protein>
<name>A0A147GM54_9BURK</name>
<evidence type="ECO:0000256" key="1">
    <source>
        <dbReference type="ARBA" id="ARBA00004141"/>
    </source>
</evidence>
<dbReference type="EMBL" id="LDSL01000173">
    <property type="protein sequence ID" value="KTT14694.1"/>
    <property type="molecule type" value="Genomic_DNA"/>
</dbReference>
<keyword evidence="4 6" id="KW-1133">Transmembrane helix</keyword>
<keyword evidence="2 6" id="KW-0812">Transmembrane</keyword>
<reference evidence="8 9" key="1">
    <citation type="journal article" date="2016" name="Front. Microbiol.">
        <title>Genomic Resource of Rice Seed Associated Bacteria.</title>
        <authorList>
            <person name="Midha S."/>
            <person name="Bansal K."/>
            <person name="Sharma S."/>
            <person name="Kumar N."/>
            <person name="Patil P.P."/>
            <person name="Chaudhry V."/>
            <person name="Patil P.B."/>
        </authorList>
    </citation>
    <scope>NUCLEOTIDE SEQUENCE [LARGE SCALE GENOMIC DNA]</scope>
    <source>
        <strain evidence="8 9">NS331</strain>
    </source>
</reference>
<accession>A0A147GM54</accession>
<comment type="caution">
    <text evidence="8">The sequence shown here is derived from an EMBL/GenBank/DDBJ whole genome shotgun (WGS) entry which is preliminary data.</text>
</comment>
<dbReference type="GO" id="GO:0016020">
    <property type="term" value="C:membrane"/>
    <property type="evidence" value="ECO:0007669"/>
    <property type="project" value="UniProtKB-SubCell"/>
</dbReference>
<dbReference type="AlphaFoldDB" id="A0A147GM54"/>
<keyword evidence="9" id="KW-1185">Reference proteome</keyword>
<dbReference type="Pfam" id="PF05140">
    <property type="entry name" value="ResB"/>
    <property type="match status" value="1"/>
</dbReference>
<keyword evidence="3" id="KW-0201">Cytochrome c-type biogenesis</keyword>
<evidence type="ECO:0000256" key="4">
    <source>
        <dbReference type="ARBA" id="ARBA00022989"/>
    </source>
</evidence>
<gene>
    <name evidence="8" type="ORF">NS331_22640</name>
</gene>
<dbReference type="InterPro" id="IPR023494">
    <property type="entry name" value="Cyt_c_bgen_Ccs1/CcsB/ResB"/>
</dbReference>